<dbReference type="AlphaFoldDB" id="A0A3B0SMZ6"/>
<accession>A0A3B0SMZ6</accession>
<gene>
    <name evidence="1" type="ORF">MNBD_ACTINO01-314</name>
</gene>
<reference evidence="1" key="1">
    <citation type="submission" date="2018-06" db="EMBL/GenBank/DDBJ databases">
        <authorList>
            <person name="Zhirakovskaya E."/>
        </authorList>
    </citation>
    <scope>NUCLEOTIDE SEQUENCE</scope>
</reference>
<proteinExistence type="predicted"/>
<protein>
    <submittedName>
        <fullName evidence="1">Uncharacterized protein</fullName>
    </submittedName>
</protein>
<feature type="non-terminal residue" evidence="1">
    <location>
        <position position="1"/>
    </location>
</feature>
<name>A0A3B0SMZ6_9ZZZZ</name>
<sequence>NHWGKLMFKWMYWNLLLPGKDIPVPAHMMMAGKERGAS</sequence>
<organism evidence="1">
    <name type="scientific">hydrothermal vent metagenome</name>
    <dbReference type="NCBI Taxonomy" id="652676"/>
    <lineage>
        <taxon>unclassified sequences</taxon>
        <taxon>metagenomes</taxon>
        <taxon>ecological metagenomes</taxon>
    </lineage>
</organism>
<evidence type="ECO:0000313" key="1">
    <source>
        <dbReference type="EMBL" id="VAW06828.1"/>
    </source>
</evidence>
<dbReference type="EMBL" id="UOEI01000490">
    <property type="protein sequence ID" value="VAW06828.1"/>
    <property type="molecule type" value="Genomic_DNA"/>
</dbReference>